<evidence type="ECO:0000256" key="1">
    <source>
        <dbReference type="SAM" id="SignalP"/>
    </source>
</evidence>
<dbReference type="VEuPathDB" id="VectorBase:CSON010802"/>
<protein>
    <submittedName>
        <fullName evidence="2">CSON010802 protein</fullName>
    </submittedName>
</protein>
<name>A0A336M2H4_CULSO</name>
<gene>
    <name evidence="2" type="primary">CSON010802</name>
</gene>
<proteinExistence type="predicted"/>
<accession>A0A336M2H4</accession>
<feature type="chain" id="PRO_5016346177" evidence="1">
    <location>
        <begin position="20"/>
        <end position="135"/>
    </location>
</feature>
<keyword evidence="1" id="KW-0732">Signal</keyword>
<reference evidence="2" key="1">
    <citation type="submission" date="2018-07" db="EMBL/GenBank/DDBJ databases">
        <authorList>
            <person name="Quirk P.G."/>
            <person name="Krulwich T.A."/>
        </authorList>
    </citation>
    <scope>NUCLEOTIDE SEQUENCE</scope>
</reference>
<organism evidence="2">
    <name type="scientific">Culicoides sonorensis</name>
    <name type="common">Biting midge</name>
    <dbReference type="NCBI Taxonomy" id="179676"/>
    <lineage>
        <taxon>Eukaryota</taxon>
        <taxon>Metazoa</taxon>
        <taxon>Ecdysozoa</taxon>
        <taxon>Arthropoda</taxon>
        <taxon>Hexapoda</taxon>
        <taxon>Insecta</taxon>
        <taxon>Pterygota</taxon>
        <taxon>Neoptera</taxon>
        <taxon>Endopterygota</taxon>
        <taxon>Diptera</taxon>
        <taxon>Nematocera</taxon>
        <taxon>Chironomoidea</taxon>
        <taxon>Ceratopogonidae</taxon>
        <taxon>Ceratopogoninae</taxon>
        <taxon>Culicoides</taxon>
        <taxon>Monoculicoides</taxon>
    </lineage>
</organism>
<sequence length="135" mass="15504">MYRIIVLSLCLNLIPKIAGSIQCYECEEIRDIKGMLITGNCSMNGGARIMTHCFGRCAQYIWYNHDTENNKMVLECATEENYCMKLEKVKPVGYNFACTTCDKNLCNFSSKVHGIGNQWILYDKFQNSPYCRAKI</sequence>
<feature type="signal peptide" evidence="1">
    <location>
        <begin position="1"/>
        <end position="19"/>
    </location>
</feature>
<evidence type="ECO:0000313" key="2">
    <source>
        <dbReference type="EMBL" id="SSX24444.1"/>
    </source>
</evidence>
<dbReference type="EMBL" id="UFQT01000448">
    <property type="protein sequence ID" value="SSX24444.1"/>
    <property type="molecule type" value="Genomic_DNA"/>
</dbReference>
<dbReference type="AlphaFoldDB" id="A0A336M2H4"/>